<dbReference type="AlphaFoldDB" id="A0A9P6CJ00"/>
<feature type="domain" description="F-box" evidence="1">
    <location>
        <begin position="25"/>
        <end position="70"/>
    </location>
</feature>
<dbReference type="SMART" id="SM00256">
    <property type="entry name" value="FBOX"/>
    <property type="match status" value="1"/>
</dbReference>
<dbReference type="EMBL" id="MU150234">
    <property type="protein sequence ID" value="KAF9468201.1"/>
    <property type="molecule type" value="Genomic_DNA"/>
</dbReference>
<evidence type="ECO:0000313" key="3">
    <source>
        <dbReference type="Proteomes" id="UP000807353"/>
    </source>
</evidence>
<dbReference type="SUPFAM" id="SSF81383">
    <property type="entry name" value="F-box domain"/>
    <property type="match status" value="1"/>
</dbReference>
<dbReference type="Pfam" id="PF12937">
    <property type="entry name" value="F-box-like"/>
    <property type="match status" value="1"/>
</dbReference>
<dbReference type="Gene3D" id="1.20.1280.50">
    <property type="match status" value="1"/>
</dbReference>
<sequence length="519" mass="59320">MRLLRSAKEAAPVAPNVSSPPKFVLSFDKNIPDDVILDIFEYLFTPELLALCLVSRRLHTLILPSIYRTIELKSNQQCRLMIKSLANRPELSEYIRTLILHPNRPSPWAGLGSEKPLKESELAASIQKLASSGRLPALTTFKWEGLEAPNDDLWLSLQKYCRCLRVIGTTVGLKTHTISPDSSLFSFQGLLGFSLTTQKSLRWSPFTESQELPERLWEMLLMKCPDLEHLTLEGTCQMDQLWDIRRVLSARWPRLKSISIGGLSSHELISDDEEMAVFYKAHPALERIQFLSGMYYSRTSMFYIPNLPYLRSFTGRIQQLRQAPDLPSLRSLDFTDWFSPSARFADILRFIPHVTSLSVSVNFLDSINKNSCIGLYERLLGAFPGLSNLEISSTGPIILKDFSLALRHAPTLRSFTITRTRKLTEENMTTSAVRIANNNPHLLHFVIRDVTEWDHHDQLDGKCRFRQIGTYYLLADTESSLPRSLRIHETGVNRLGYRFTRSSTRELLRHIPTLLNDNS</sequence>
<dbReference type="InterPro" id="IPR036047">
    <property type="entry name" value="F-box-like_dom_sf"/>
</dbReference>
<accession>A0A9P6CJ00</accession>
<proteinExistence type="predicted"/>
<dbReference type="InterPro" id="IPR032675">
    <property type="entry name" value="LRR_dom_sf"/>
</dbReference>
<dbReference type="OrthoDB" id="2870744at2759"/>
<protein>
    <recommendedName>
        <fullName evidence="1">F-box domain-containing protein</fullName>
    </recommendedName>
</protein>
<gene>
    <name evidence="2" type="ORF">BDZ94DRAFT_1247456</name>
</gene>
<comment type="caution">
    <text evidence="2">The sequence shown here is derived from an EMBL/GenBank/DDBJ whole genome shotgun (WGS) entry which is preliminary data.</text>
</comment>
<dbReference type="PROSITE" id="PS50181">
    <property type="entry name" value="FBOX"/>
    <property type="match status" value="1"/>
</dbReference>
<dbReference type="Proteomes" id="UP000807353">
    <property type="component" value="Unassembled WGS sequence"/>
</dbReference>
<name>A0A9P6CJ00_9AGAR</name>
<dbReference type="InterPro" id="IPR001810">
    <property type="entry name" value="F-box_dom"/>
</dbReference>
<evidence type="ECO:0000313" key="2">
    <source>
        <dbReference type="EMBL" id="KAF9468201.1"/>
    </source>
</evidence>
<dbReference type="Gene3D" id="3.80.10.10">
    <property type="entry name" value="Ribonuclease Inhibitor"/>
    <property type="match status" value="1"/>
</dbReference>
<dbReference type="SUPFAM" id="SSF52047">
    <property type="entry name" value="RNI-like"/>
    <property type="match status" value="1"/>
</dbReference>
<evidence type="ECO:0000259" key="1">
    <source>
        <dbReference type="PROSITE" id="PS50181"/>
    </source>
</evidence>
<organism evidence="2 3">
    <name type="scientific">Collybia nuda</name>
    <dbReference type="NCBI Taxonomy" id="64659"/>
    <lineage>
        <taxon>Eukaryota</taxon>
        <taxon>Fungi</taxon>
        <taxon>Dikarya</taxon>
        <taxon>Basidiomycota</taxon>
        <taxon>Agaricomycotina</taxon>
        <taxon>Agaricomycetes</taxon>
        <taxon>Agaricomycetidae</taxon>
        <taxon>Agaricales</taxon>
        <taxon>Tricholomatineae</taxon>
        <taxon>Clitocybaceae</taxon>
        <taxon>Collybia</taxon>
    </lineage>
</organism>
<keyword evidence="3" id="KW-1185">Reference proteome</keyword>
<reference evidence="2" key="1">
    <citation type="submission" date="2020-11" db="EMBL/GenBank/DDBJ databases">
        <authorList>
            <consortium name="DOE Joint Genome Institute"/>
            <person name="Ahrendt S."/>
            <person name="Riley R."/>
            <person name="Andreopoulos W."/>
            <person name="Labutti K."/>
            <person name="Pangilinan J."/>
            <person name="Ruiz-Duenas F.J."/>
            <person name="Barrasa J.M."/>
            <person name="Sanchez-Garcia M."/>
            <person name="Camarero S."/>
            <person name="Miyauchi S."/>
            <person name="Serrano A."/>
            <person name="Linde D."/>
            <person name="Babiker R."/>
            <person name="Drula E."/>
            <person name="Ayuso-Fernandez I."/>
            <person name="Pacheco R."/>
            <person name="Padilla G."/>
            <person name="Ferreira P."/>
            <person name="Barriuso J."/>
            <person name="Kellner H."/>
            <person name="Castanera R."/>
            <person name="Alfaro M."/>
            <person name="Ramirez L."/>
            <person name="Pisabarro A.G."/>
            <person name="Kuo A."/>
            <person name="Tritt A."/>
            <person name="Lipzen A."/>
            <person name="He G."/>
            <person name="Yan M."/>
            <person name="Ng V."/>
            <person name="Cullen D."/>
            <person name="Martin F."/>
            <person name="Rosso M.-N."/>
            <person name="Henrissat B."/>
            <person name="Hibbett D."/>
            <person name="Martinez A.T."/>
            <person name="Grigoriev I.V."/>
        </authorList>
    </citation>
    <scope>NUCLEOTIDE SEQUENCE</scope>
    <source>
        <strain evidence="2">CBS 247.69</strain>
    </source>
</reference>